<dbReference type="InterPro" id="IPR003594">
    <property type="entry name" value="HATPase_dom"/>
</dbReference>
<dbReference type="Gene3D" id="3.30.450.20">
    <property type="entry name" value="PAS domain"/>
    <property type="match status" value="1"/>
</dbReference>
<gene>
    <name evidence="18" type="ORF">Dthio_PD3257</name>
</gene>
<evidence type="ECO:0000259" key="16">
    <source>
        <dbReference type="PROSITE" id="PS50110"/>
    </source>
</evidence>
<evidence type="ECO:0000256" key="12">
    <source>
        <dbReference type="ARBA" id="ARBA00023136"/>
    </source>
</evidence>
<evidence type="ECO:0000256" key="8">
    <source>
        <dbReference type="ARBA" id="ARBA00022777"/>
    </source>
</evidence>
<dbReference type="RefSeq" id="WP_008868950.1">
    <property type="nucleotide sequence ID" value="NZ_ACJN02000001.1"/>
</dbReference>
<dbReference type="Pfam" id="PF00072">
    <property type="entry name" value="Response_reg"/>
    <property type="match status" value="1"/>
</dbReference>
<keyword evidence="4 13" id="KW-0597">Phosphoprotein</keyword>
<dbReference type="PANTHER" id="PTHR45339:SF1">
    <property type="entry name" value="HYBRID SIGNAL TRANSDUCTION HISTIDINE KINASE J"/>
    <property type="match status" value="1"/>
</dbReference>
<dbReference type="Gene3D" id="6.10.340.10">
    <property type="match status" value="1"/>
</dbReference>
<evidence type="ECO:0000256" key="1">
    <source>
        <dbReference type="ARBA" id="ARBA00000085"/>
    </source>
</evidence>
<dbReference type="InterPro" id="IPR003661">
    <property type="entry name" value="HisK_dim/P_dom"/>
</dbReference>
<keyword evidence="8 18" id="KW-0418">Kinase</keyword>
<keyword evidence="10" id="KW-1133">Transmembrane helix</keyword>
<dbReference type="PROSITE" id="PS50885">
    <property type="entry name" value="HAMP"/>
    <property type="match status" value="1"/>
</dbReference>
<dbReference type="SUPFAM" id="SSF158472">
    <property type="entry name" value="HAMP domain-like"/>
    <property type="match status" value="1"/>
</dbReference>
<evidence type="ECO:0000256" key="11">
    <source>
        <dbReference type="ARBA" id="ARBA00023012"/>
    </source>
</evidence>
<protein>
    <recommendedName>
        <fullName evidence="3">histidine kinase</fullName>
        <ecNumber evidence="3">2.7.13.3</ecNumber>
    </recommendedName>
</protein>
<dbReference type="Proteomes" id="UP000005496">
    <property type="component" value="Unassembled WGS sequence"/>
</dbReference>
<keyword evidence="9" id="KW-0067">ATP-binding</keyword>
<keyword evidence="7" id="KW-0547">Nucleotide-binding</keyword>
<dbReference type="InterPro" id="IPR036890">
    <property type="entry name" value="HATPase_C_sf"/>
</dbReference>
<evidence type="ECO:0000256" key="4">
    <source>
        <dbReference type="ARBA" id="ARBA00022553"/>
    </source>
</evidence>
<dbReference type="OrthoDB" id="5291616at2"/>
<evidence type="ECO:0000256" key="2">
    <source>
        <dbReference type="ARBA" id="ARBA00004370"/>
    </source>
</evidence>
<organism evidence="18 19">
    <name type="scientific">Desulfonatronospira thiodismutans ASO3-1</name>
    <dbReference type="NCBI Taxonomy" id="555779"/>
    <lineage>
        <taxon>Bacteria</taxon>
        <taxon>Pseudomonadati</taxon>
        <taxon>Thermodesulfobacteriota</taxon>
        <taxon>Desulfovibrionia</taxon>
        <taxon>Desulfovibrionales</taxon>
        <taxon>Desulfonatronovibrionaceae</taxon>
        <taxon>Desulfonatronospira</taxon>
    </lineage>
</organism>
<evidence type="ECO:0000313" key="19">
    <source>
        <dbReference type="Proteomes" id="UP000005496"/>
    </source>
</evidence>
<dbReference type="CDD" id="cd00082">
    <property type="entry name" value="HisKA"/>
    <property type="match status" value="1"/>
</dbReference>
<dbReference type="InterPro" id="IPR004358">
    <property type="entry name" value="Sig_transdc_His_kin-like_C"/>
</dbReference>
<dbReference type="SMART" id="SM00388">
    <property type="entry name" value="HisKA"/>
    <property type="match status" value="1"/>
</dbReference>
<keyword evidence="11" id="KW-0902">Two-component regulatory system</keyword>
<evidence type="ECO:0000259" key="17">
    <source>
        <dbReference type="PROSITE" id="PS50885"/>
    </source>
</evidence>
<dbReference type="InterPro" id="IPR005467">
    <property type="entry name" value="His_kinase_dom"/>
</dbReference>
<dbReference type="Pfam" id="PF00512">
    <property type="entry name" value="HisKA"/>
    <property type="match status" value="1"/>
</dbReference>
<dbReference type="CDD" id="cd06225">
    <property type="entry name" value="HAMP"/>
    <property type="match status" value="1"/>
</dbReference>
<dbReference type="SUPFAM" id="SSF55874">
    <property type="entry name" value="ATPase domain of HSP90 chaperone/DNA topoisomerase II/histidine kinase"/>
    <property type="match status" value="1"/>
</dbReference>
<keyword evidence="6" id="KW-0812">Transmembrane</keyword>
<dbReference type="SUPFAM" id="SSF47384">
    <property type="entry name" value="Homodimeric domain of signal transducing histidine kinase"/>
    <property type="match status" value="1"/>
</dbReference>
<feature type="domain" description="Response regulatory" evidence="16">
    <location>
        <begin position="679"/>
        <end position="798"/>
    </location>
</feature>
<keyword evidence="19" id="KW-1185">Reference proteome</keyword>
<dbReference type="GO" id="GO:0000155">
    <property type="term" value="F:phosphorelay sensor kinase activity"/>
    <property type="evidence" value="ECO:0007669"/>
    <property type="project" value="InterPro"/>
</dbReference>
<feature type="region of interest" description="Disordered" evidence="14">
    <location>
        <begin position="394"/>
        <end position="421"/>
    </location>
</feature>
<comment type="caution">
    <text evidence="18">The sequence shown here is derived from an EMBL/GenBank/DDBJ whole genome shotgun (WGS) entry which is preliminary data.</text>
</comment>
<dbReference type="Gene3D" id="3.30.565.10">
    <property type="entry name" value="Histidine kinase-like ATPase, C-terminal domain"/>
    <property type="match status" value="1"/>
</dbReference>
<dbReference type="SUPFAM" id="SSF52172">
    <property type="entry name" value="CheY-like"/>
    <property type="match status" value="1"/>
</dbReference>
<dbReference type="GO" id="GO:0005524">
    <property type="term" value="F:ATP binding"/>
    <property type="evidence" value="ECO:0007669"/>
    <property type="project" value="UniProtKB-KW"/>
</dbReference>
<feature type="domain" description="HAMP" evidence="17">
    <location>
        <begin position="343"/>
        <end position="395"/>
    </location>
</feature>
<dbReference type="PROSITE" id="PS50110">
    <property type="entry name" value="RESPONSE_REGULATORY"/>
    <property type="match status" value="1"/>
</dbReference>
<accession>D6SMB0</accession>
<evidence type="ECO:0000256" key="13">
    <source>
        <dbReference type="PROSITE-ProRule" id="PRU00169"/>
    </source>
</evidence>
<dbReference type="eggNOG" id="COG2770">
    <property type="taxonomic scope" value="Bacteria"/>
</dbReference>
<dbReference type="EMBL" id="ACJN02000001">
    <property type="protein sequence ID" value="EFI35821.1"/>
    <property type="molecule type" value="Genomic_DNA"/>
</dbReference>
<sequence>MNIFKLTLRKKFLLALVAACLVALVPTILIGWQVLESGKNYFGRAYTENFTLLKAQEIKEPVSKELALAQRFADSVLLRQWLQDPLSENKRSIFFQEAQGYQDVFQDSSYFLVNRETLAYYYNGPDKEKSQEPRYYLDPENPDDSWFFSAMEFGTYNINVNPDVHLDEVKVWINVPVWNGEQKIGMAGTGLDLSGFLQEFIAVDEPGVTPVILDSAGLIQAHPDHSLIAYGSGAEIDAQLRPERHQSFLQSHFSTPGYVQRLNQAMQMARENPAQVQTFWADLDGRKQLISLAWIPELSWHVVTAVDLQSAQVVEGAWLSKAVAVLAVMLVLLLFMFAYGVERIVLRPLNKLHNSADALARGEYDVDLPPAGSDEVGGLTRAFSGMARKIKSHTRELEDRVRERTGELEEKSSQLEAARDKAETANRAKSEFLANMSHEIRTPLNGITGMMQLLQTTRLDSNQKEYVDLALSSASRLTRLLSDILDLSRVEAGRMVILEEEFNVQELCRSVCELFRIQAGEKGIELEYTLDPSLPSRLMGDETRLQQILFNLVGNSLKFTREGRVRINWTLQKRGLDRHQVLITVTDTGSGIAPEKLDDLFQPFVQEDGSSTRRHEGAGLGLSIVSRLVDLMHGTISVDSAPGEGTAFYIFLPLKVPAAPEADQDDALQNHKGAGKPLRILVAEDEPTNQLFAGRLLEYLGHKVMIAEDGSQALELLQQHEFDCILMDIRMPFMDGLEAARAIRTSRELGARRDVPIIAMTAHAMEGDREVFFQAGMNGYLAKPVQKEDLEKVLQGIQNKVGGYLYTPV</sequence>
<keyword evidence="12" id="KW-0472">Membrane</keyword>
<dbReference type="InterPro" id="IPR001789">
    <property type="entry name" value="Sig_transdc_resp-reg_receiver"/>
</dbReference>
<dbReference type="InterPro" id="IPR011006">
    <property type="entry name" value="CheY-like_superfamily"/>
</dbReference>
<dbReference type="PANTHER" id="PTHR45339">
    <property type="entry name" value="HYBRID SIGNAL TRANSDUCTION HISTIDINE KINASE J"/>
    <property type="match status" value="1"/>
</dbReference>
<dbReference type="FunFam" id="1.10.287.130:FF:000004">
    <property type="entry name" value="Ethylene receptor 1"/>
    <property type="match status" value="1"/>
</dbReference>
<evidence type="ECO:0000256" key="3">
    <source>
        <dbReference type="ARBA" id="ARBA00012438"/>
    </source>
</evidence>
<dbReference type="EC" id="2.7.13.3" evidence="3"/>
<dbReference type="PROSITE" id="PS50109">
    <property type="entry name" value="HIS_KIN"/>
    <property type="match status" value="1"/>
</dbReference>
<feature type="domain" description="Histidine kinase" evidence="15">
    <location>
        <begin position="435"/>
        <end position="656"/>
    </location>
</feature>
<evidence type="ECO:0000256" key="7">
    <source>
        <dbReference type="ARBA" id="ARBA00022741"/>
    </source>
</evidence>
<dbReference type="InterPro" id="IPR003660">
    <property type="entry name" value="HAMP_dom"/>
</dbReference>
<name>D6SMB0_9BACT</name>
<dbReference type="PRINTS" id="PR00344">
    <property type="entry name" value="BCTRLSENSOR"/>
</dbReference>
<dbReference type="GO" id="GO:0016020">
    <property type="term" value="C:membrane"/>
    <property type="evidence" value="ECO:0007669"/>
    <property type="project" value="UniProtKB-SubCell"/>
</dbReference>
<feature type="modified residue" description="4-aspartylphosphate" evidence="13">
    <location>
        <position position="728"/>
    </location>
</feature>
<dbReference type="SMART" id="SM00304">
    <property type="entry name" value="HAMP"/>
    <property type="match status" value="1"/>
</dbReference>
<evidence type="ECO:0000256" key="14">
    <source>
        <dbReference type="SAM" id="MobiDB-lite"/>
    </source>
</evidence>
<dbReference type="Pfam" id="PF02518">
    <property type="entry name" value="HATPase_c"/>
    <property type="match status" value="1"/>
</dbReference>
<dbReference type="Gene3D" id="1.10.287.130">
    <property type="match status" value="1"/>
</dbReference>
<dbReference type="AlphaFoldDB" id="D6SMB0"/>
<evidence type="ECO:0000256" key="10">
    <source>
        <dbReference type="ARBA" id="ARBA00022989"/>
    </source>
</evidence>
<evidence type="ECO:0000256" key="5">
    <source>
        <dbReference type="ARBA" id="ARBA00022679"/>
    </source>
</evidence>
<dbReference type="CDD" id="cd16922">
    <property type="entry name" value="HATPase_EvgS-ArcB-TorS-like"/>
    <property type="match status" value="1"/>
</dbReference>
<dbReference type="CDD" id="cd17546">
    <property type="entry name" value="REC_hyHK_CKI1_RcsC-like"/>
    <property type="match status" value="1"/>
</dbReference>
<dbReference type="FunFam" id="3.30.565.10:FF:000010">
    <property type="entry name" value="Sensor histidine kinase RcsC"/>
    <property type="match status" value="1"/>
</dbReference>
<dbReference type="InterPro" id="IPR036097">
    <property type="entry name" value="HisK_dim/P_sf"/>
</dbReference>
<proteinExistence type="predicted"/>
<reference evidence="18" key="1">
    <citation type="submission" date="2010-05" db="EMBL/GenBank/DDBJ databases">
        <title>The draft genome of Desulfonatronospira thiodismutans ASO3-1.</title>
        <authorList>
            <consortium name="US DOE Joint Genome Institute (JGI-PGF)"/>
            <person name="Lucas S."/>
            <person name="Copeland A."/>
            <person name="Lapidus A."/>
            <person name="Cheng J.-F."/>
            <person name="Bruce D."/>
            <person name="Goodwin L."/>
            <person name="Pitluck S."/>
            <person name="Chertkov O."/>
            <person name="Brettin T."/>
            <person name="Detter J.C."/>
            <person name="Han C."/>
            <person name="Land M.L."/>
            <person name="Hauser L."/>
            <person name="Kyrpides N."/>
            <person name="Mikhailova N."/>
            <person name="Muyzer G."/>
            <person name="Woyke T."/>
        </authorList>
    </citation>
    <scope>NUCLEOTIDE SEQUENCE [LARGE SCALE GENOMIC DNA]</scope>
    <source>
        <strain evidence="18">ASO3-1</strain>
    </source>
</reference>
<evidence type="ECO:0000259" key="15">
    <source>
        <dbReference type="PROSITE" id="PS50109"/>
    </source>
</evidence>
<evidence type="ECO:0000256" key="9">
    <source>
        <dbReference type="ARBA" id="ARBA00022840"/>
    </source>
</evidence>
<comment type="catalytic activity">
    <reaction evidence="1">
        <text>ATP + protein L-histidine = ADP + protein N-phospho-L-histidine.</text>
        <dbReference type="EC" id="2.7.13.3"/>
    </reaction>
</comment>
<dbReference type="Gene3D" id="3.40.50.2300">
    <property type="match status" value="1"/>
</dbReference>
<dbReference type="eggNOG" id="COG2205">
    <property type="taxonomic scope" value="Bacteria"/>
</dbReference>
<dbReference type="Pfam" id="PF00672">
    <property type="entry name" value="HAMP"/>
    <property type="match status" value="1"/>
</dbReference>
<comment type="subcellular location">
    <subcellularLocation>
        <location evidence="2">Membrane</location>
    </subcellularLocation>
</comment>
<keyword evidence="5 18" id="KW-0808">Transferase</keyword>
<dbReference type="SMART" id="SM00448">
    <property type="entry name" value="REC"/>
    <property type="match status" value="1"/>
</dbReference>
<dbReference type="SMART" id="SM00387">
    <property type="entry name" value="HATPase_c"/>
    <property type="match status" value="1"/>
</dbReference>
<evidence type="ECO:0000256" key="6">
    <source>
        <dbReference type="ARBA" id="ARBA00022692"/>
    </source>
</evidence>
<evidence type="ECO:0000313" key="18">
    <source>
        <dbReference type="EMBL" id="EFI35821.1"/>
    </source>
</evidence>